<dbReference type="InterPro" id="IPR004155">
    <property type="entry name" value="PBS_lyase_HEAT"/>
</dbReference>
<dbReference type="SUPFAM" id="SSF48371">
    <property type="entry name" value="ARM repeat"/>
    <property type="match status" value="2"/>
</dbReference>
<dbReference type="KEGG" id="pcor:KS4_12540"/>
<dbReference type="RefSeq" id="WP_145075966.1">
    <property type="nucleotide sequence ID" value="NZ_CP036425.1"/>
</dbReference>
<reference evidence="2 3" key="1">
    <citation type="submission" date="2019-02" db="EMBL/GenBank/DDBJ databases">
        <title>Deep-cultivation of Planctomycetes and their phenomic and genomic characterization uncovers novel biology.</title>
        <authorList>
            <person name="Wiegand S."/>
            <person name="Jogler M."/>
            <person name="Boedeker C."/>
            <person name="Pinto D."/>
            <person name="Vollmers J."/>
            <person name="Rivas-Marin E."/>
            <person name="Kohn T."/>
            <person name="Peeters S.H."/>
            <person name="Heuer A."/>
            <person name="Rast P."/>
            <person name="Oberbeckmann S."/>
            <person name="Bunk B."/>
            <person name="Jeske O."/>
            <person name="Meyerdierks A."/>
            <person name="Storesund J.E."/>
            <person name="Kallscheuer N."/>
            <person name="Luecker S."/>
            <person name="Lage O.M."/>
            <person name="Pohl T."/>
            <person name="Merkel B.J."/>
            <person name="Hornburger P."/>
            <person name="Mueller R.-W."/>
            <person name="Bruemmer F."/>
            <person name="Labrenz M."/>
            <person name="Spormann A.M."/>
            <person name="Op den Camp H."/>
            <person name="Overmann J."/>
            <person name="Amann R."/>
            <person name="Jetten M.S.M."/>
            <person name="Mascher T."/>
            <person name="Medema M.H."/>
            <person name="Devos D.P."/>
            <person name="Kaster A.-K."/>
            <person name="Ovreas L."/>
            <person name="Rohde M."/>
            <person name="Galperin M.Y."/>
            <person name="Jogler C."/>
        </authorList>
    </citation>
    <scope>NUCLEOTIDE SEQUENCE [LARGE SCALE GENOMIC DNA]</scope>
    <source>
        <strain evidence="2 3">KS4</strain>
    </source>
</reference>
<evidence type="ECO:0000313" key="2">
    <source>
        <dbReference type="EMBL" id="QDU33209.1"/>
    </source>
</evidence>
<keyword evidence="3" id="KW-1185">Reference proteome</keyword>
<dbReference type="Pfam" id="PF13646">
    <property type="entry name" value="HEAT_2"/>
    <property type="match status" value="1"/>
</dbReference>
<organism evidence="2 3">
    <name type="scientific">Poriferisphaera corsica</name>
    <dbReference type="NCBI Taxonomy" id="2528020"/>
    <lineage>
        <taxon>Bacteria</taxon>
        <taxon>Pseudomonadati</taxon>
        <taxon>Planctomycetota</taxon>
        <taxon>Phycisphaerae</taxon>
        <taxon>Phycisphaerales</taxon>
        <taxon>Phycisphaeraceae</taxon>
        <taxon>Poriferisphaera</taxon>
    </lineage>
</organism>
<evidence type="ECO:0000313" key="3">
    <source>
        <dbReference type="Proteomes" id="UP000317369"/>
    </source>
</evidence>
<dbReference type="OrthoDB" id="282004at2"/>
<dbReference type="EMBL" id="CP036425">
    <property type="protein sequence ID" value="QDU33209.1"/>
    <property type="molecule type" value="Genomic_DNA"/>
</dbReference>
<dbReference type="Pfam" id="PF02985">
    <property type="entry name" value="HEAT"/>
    <property type="match status" value="1"/>
</dbReference>
<dbReference type="InterPro" id="IPR016024">
    <property type="entry name" value="ARM-type_fold"/>
</dbReference>
<gene>
    <name evidence="2" type="ORF">KS4_12540</name>
</gene>
<dbReference type="Gene3D" id="1.25.10.10">
    <property type="entry name" value="Leucine-rich Repeat Variant"/>
    <property type="match status" value="2"/>
</dbReference>
<accession>A0A517YSJ7</accession>
<dbReference type="Proteomes" id="UP000317369">
    <property type="component" value="Chromosome"/>
</dbReference>
<keyword evidence="1" id="KW-0677">Repeat</keyword>
<proteinExistence type="predicted"/>
<protein>
    <submittedName>
        <fullName evidence="2">HEAT repeat protein</fullName>
    </submittedName>
</protein>
<dbReference type="InterPro" id="IPR011989">
    <property type="entry name" value="ARM-like"/>
</dbReference>
<name>A0A517YSJ7_9BACT</name>
<evidence type="ECO:0000256" key="1">
    <source>
        <dbReference type="ARBA" id="ARBA00022737"/>
    </source>
</evidence>
<dbReference type="InterPro" id="IPR000357">
    <property type="entry name" value="HEAT"/>
</dbReference>
<sequence>MKGMNDMGLNVRNVSAHLVMAGAVFMGGEGVVMGQALEEAVSGKPAAEIAETAAEQTLSVDEIYMGGRARAVEVVLNASRSASPFFRANAMEAAAYTGDRALPLLQLGLDDRSEVVRFAALVSIGKLADPALGKSAAAYVNDSDPSVRAAAIFAAKKCGAEVNESYLAELLNSKDARQRRNAASVLGWLGNKSAVPMLREGSWKGRMRNPNEYEIDQIAFAEAIARLGEETALDVIRGKLYTGGAPDETRVYAVTVLGDLGDAKMARVFENMLNDTNMQVRIAAATTLTKLGYGVGGTVLLDASHYDGERVEMDIKSYLSQHKNREDNETYRRLLASDKALAELAGQIRGQAAFGLAMVGNAGAAQRVVAMLDDEMEQARLSAAAAMLKALTGQGVK</sequence>
<dbReference type="PANTHER" id="PTHR12697:SF38">
    <property type="entry name" value="PBS LYASE HEAT DOMAIN PROTEIN REPEAT-CONTAINING PROTEIN"/>
    <property type="match status" value="1"/>
</dbReference>
<dbReference type="PANTHER" id="PTHR12697">
    <property type="entry name" value="PBS LYASE HEAT-LIKE PROTEIN"/>
    <property type="match status" value="1"/>
</dbReference>
<dbReference type="AlphaFoldDB" id="A0A517YSJ7"/>
<dbReference type="GO" id="GO:0016491">
    <property type="term" value="F:oxidoreductase activity"/>
    <property type="evidence" value="ECO:0007669"/>
    <property type="project" value="TreeGrafter"/>
</dbReference>
<dbReference type="SMART" id="SM00567">
    <property type="entry name" value="EZ_HEAT"/>
    <property type="match status" value="8"/>
</dbReference>